<proteinExistence type="predicted"/>
<feature type="region of interest" description="Disordered" evidence="1">
    <location>
        <begin position="121"/>
        <end position="155"/>
    </location>
</feature>
<evidence type="ECO:0000313" key="3">
    <source>
        <dbReference type="EMBL" id="KTR11693.1"/>
    </source>
</evidence>
<feature type="compositionally biased region" description="Basic residues" evidence="1">
    <location>
        <begin position="49"/>
        <end position="58"/>
    </location>
</feature>
<dbReference type="InterPro" id="IPR013783">
    <property type="entry name" value="Ig-like_fold"/>
</dbReference>
<feature type="region of interest" description="Disordered" evidence="1">
    <location>
        <begin position="1"/>
        <end position="103"/>
    </location>
</feature>
<comment type="caution">
    <text evidence="3">The sequence shown here is derived from an EMBL/GenBank/DDBJ whole genome shotgun (WGS) entry which is preliminary data.</text>
</comment>
<evidence type="ECO:0000256" key="2">
    <source>
        <dbReference type="SAM" id="Phobius"/>
    </source>
</evidence>
<dbReference type="STRING" id="33881.NS184_00385"/>
<keyword evidence="2" id="KW-0472">Membrane</keyword>
<feature type="compositionally biased region" description="Polar residues" evidence="1">
    <location>
        <begin position="133"/>
        <end position="148"/>
    </location>
</feature>
<sequence>MAPGERHRGGERDRLVLGGVRPGRRTRRRPRGPRRPRRCRGAPPGGVGRARRRGRRRARGGDRGARRRTRWRSPRPRGDPPRRQARLECERRRGRRDRVVRGRHAPAARAAVLLTVVPRAPHVGSPSPVPRRTVSTSVLSRTPDSVPSRTPDRRRNMHTRITGGAIIATVLVGGALVAPTAASAATQAPAVSQGAVVPAGPSITVDTPSTFTPYSKVTIGGTATPRSDVYLDVPGMQVSVRLRSAADGSWSYALPRVASGNLGGNSAVVVTPTGQYAETSFALRGAWPAPDHPEAAFRPVVVTTAERTGPGSAHVSGTATPGAVVIVQAHGWAQGVVTAAADGQWSVDLETATLPGEGSWWTTSVSQIHDAGLSETDFVIAS</sequence>
<protein>
    <recommendedName>
        <fullName evidence="5">Bacterial Ig domain-containing protein</fullName>
    </recommendedName>
</protein>
<accession>A0A175S1R2</accession>
<evidence type="ECO:0008006" key="5">
    <source>
        <dbReference type="Google" id="ProtNLM"/>
    </source>
</evidence>
<feature type="transmembrane region" description="Helical" evidence="2">
    <location>
        <begin position="161"/>
        <end position="182"/>
    </location>
</feature>
<reference evidence="3 4" key="1">
    <citation type="journal article" date="2016" name="Front. Microbiol.">
        <title>Genomic Resource of Rice Seed Associated Bacteria.</title>
        <authorList>
            <person name="Midha S."/>
            <person name="Bansal K."/>
            <person name="Sharma S."/>
            <person name="Kumar N."/>
            <person name="Patil P.P."/>
            <person name="Chaudhry V."/>
            <person name="Patil P.B."/>
        </authorList>
    </citation>
    <scope>NUCLEOTIDE SEQUENCE [LARGE SCALE GENOMIC DNA]</scope>
    <source>
        <strain evidence="3 4">NS184</strain>
    </source>
</reference>
<gene>
    <name evidence="3" type="ORF">NS184_00385</name>
</gene>
<keyword evidence="2" id="KW-1133">Transmembrane helix</keyword>
<dbReference type="PATRIC" id="fig|33881.3.peg.774"/>
<keyword evidence="2" id="KW-0812">Transmembrane</keyword>
<dbReference type="AlphaFoldDB" id="A0A175S1R2"/>
<feature type="compositionally biased region" description="Basic and acidic residues" evidence="1">
    <location>
        <begin position="1"/>
        <end position="15"/>
    </location>
</feature>
<feature type="compositionally biased region" description="Basic residues" evidence="1">
    <location>
        <begin position="65"/>
        <end position="75"/>
    </location>
</feature>
<feature type="compositionally biased region" description="Basic residues" evidence="1">
    <location>
        <begin position="92"/>
        <end position="103"/>
    </location>
</feature>
<dbReference type="EMBL" id="LDQC01000002">
    <property type="protein sequence ID" value="KTR11693.1"/>
    <property type="molecule type" value="Genomic_DNA"/>
</dbReference>
<dbReference type="GO" id="GO:0005975">
    <property type="term" value="P:carbohydrate metabolic process"/>
    <property type="evidence" value="ECO:0007669"/>
    <property type="project" value="UniProtKB-ARBA"/>
</dbReference>
<evidence type="ECO:0000313" key="4">
    <source>
        <dbReference type="Proteomes" id="UP000078252"/>
    </source>
</evidence>
<organism evidence="3 4">
    <name type="scientific">Curtobacterium luteum</name>
    <dbReference type="NCBI Taxonomy" id="33881"/>
    <lineage>
        <taxon>Bacteria</taxon>
        <taxon>Bacillati</taxon>
        <taxon>Actinomycetota</taxon>
        <taxon>Actinomycetes</taxon>
        <taxon>Micrococcales</taxon>
        <taxon>Microbacteriaceae</taxon>
        <taxon>Curtobacterium</taxon>
    </lineage>
</organism>
<feature type="compositionally biased region" description="Basic and acidic residues" evidence="1">
    <location>
        <begin position="76"/>
        <end position="91"/>
    </location>
</feature>
<feature type="compositionally biased region" description="Basic residues" evidence="1">
    <location>
        <begin position="22"/>
        <end position="40"/>
    </location>
</feature>
<name>A0A175S1R2_9MICO</name>
<dbReference type="Proteomes" id="UP000078252">
    <property type="component" value="Unassembled WGS sequence"/>
</dbReference>
<dbReference type="Gene3D" id="2.60.40.10">
    <property type="entry name" value="Immunoglobulins"/>
    <property type="match status" value="1"/>
</dbReference>
<evidence type="ECO:0000256" key="1">
    <source>
        <dbReference type="SAM" id="MobiDB-lite"/>
    </source>
</evidence>